<feature type="region of interest" description="Disordered" evidence="2">
    <location>
        <begin position="1291"/>
        <end position="1371"/>
    </location>
</feature>
<evidence type="ECO:0000256" key="1">
    <source>
        <dbReference type="ARBA" id="ARBA00022801"/>
    </source>
</evidence>
<feature type="compositionally biased region" description="Acidic residues" evidence="2">
    <location>
        <begin position="1330"/>
        <end position="1360"/>
    </location>
</feature>
<evidence type="ECO:0000259" key="4">
    <source>
        <dbReference type="Pfam" id="PF03629"/>
    </source>
</evidence>
<dbReference type="Gene3D" id="3.40.50.1110">
    <property type="entry name" value="SGNH hydrolase"/>
    <property type="match status" value="2"/>
</dbReference>
<feature type="region of interest" description="Disordered" evidence="2">
    <location>
        <begin position="91"/>
        <end position="123"/>
    </location>
</feature>
<dbReference type="InterPro" id="IPR036514">
    <property type="entry name" value="SGNH_hydro_sf"/>
</dbReference>
<accession>C1FF58</accession>
<feature type="region of interest" description="Disordered" evidence="2">
    <location>
        <begin position="450"/>
        <end position="470"/>
    </location>
</feature>
<feature type="transmembrane region" description="Helical" evidence="3">
    <location>
        <begin position="47"/>
        <end position="68"/>
    </location>
</feature>
<gene>
    <name evidence="5" type="ORF">MICPUN_54837</name>
</gene>
<dbReference type="OrthoDB" id="42638at2759"/>
<feature type="region of interest" description="Disordered" evidence="2">
    <location>
        <begin position="520"/>
        <end position="588"/>
    </location>
</feature>
<dbReference type="PANTHER" id="PTHR22901">
    <property type="entry name" value="SIALATE O-ACETYLESTERASE"/>
    <property type="match status" value="1"/>
</dbReference>
<dbReference type="SUPFAM" id="SSF52266">
    <property type="entry name" value="SGNH hydrolase"/>
    <property type="match status" value="1"/>
</dbReference>
<keyword evidence="1" id="KW-0378">Hydrolase</keyword>
<dbReference type="KEGG" id="mis:MICPUN_54837"/>
<feature type="region of interest" description="Disordered" evidence="2">
    <location>
        <begin position="166"/>
        <end position="245"/>
    </location>
</feature>
<feature type="compositionally biased region" description="Low complexity" evidence="2">
    <location>
        <begin position="450"/>
        <end position="464"/>
    </location>
</feature>
<feature type="compositionally biased region" description="Low complexity" evidence="2">
    <location>
        <begin position="827"/>
        <end position="852"/>
    </location>
</feature>
<dbReference type="GeneID" id="8250356"/>
<feature type="compositionally biased region" description="Low complexity" evidence="2">
    <location>
        <begin position="554"/>
        <end position="569"/>
    </location>
</feature>
<feature type="domain" description="Sialate O-acetylesterase" evidence="4">
    <location>
        <begin position="981"/>
        <end position="1087"/>
    </location>
</feature>
<dbReference type="RefSeq" id="XP_002507046.1">
    <property type="nucleotide sequence ID" value="XM_002507000.1"/>
</dbReference>
<dbReference type="InterPro" id="IPR039329">
    <property type="entry name" value="SIAE"/>
</dbReference>
<protein>
    <recommendedName>
        <fullName evidence="4">Sialate O-acetylesterase domain-containing protein</fullName>
    </recommendedName>
</protein>
<organism evidence="5 6">
    <name type="scientific">Micromonas commoda (strain RCC299 / NOUM17 / CCMP2709)</name>
    <name type="common">Picoplanktonic green alga</name>
    <dbReference type="NCBI Taxonomy" id="296587"/>
    <lineage>
        <taxon>Eukaryota</taxon>
        <taxon>Viridiplantae</taxon>
        <taxon>Chlorophyta</taxon>
        <taxon>Mamiellophyceae</taxon>
        <taxon>Mamiellales</taxon>
        <taxon>Mamiellaceae</taxon>
        <taxon>Micromonas</taxon>
    </lineage>
</organism>
<feature type="compositionally biased region" description="Basic and acidic residues" evidence="2">
    <location>
        <begin position="577"/>
        <end position="588"/>
    </location>
</feature>
<dbReference type="Proteomes" id="UP000002009">
    <property type="component" value="Chromosome 1"/>
</dbReference>
<dbReference type="GO" id="GO:0001681">
    <property type="term" value="F:sialate O-acetylesterase activity"/>
    <property type="evidence" value="ECO:0007669"/>
    <property type="project" value="InterPro"/>
</dbReference>
<dbReference type="InterPro" id="IPR005181">
    <property type="entry name" value="SASA"/>
</dbReference>
<evidence type="ECO:0000256" key="2">
    <source>
        <dbReference type="SAM" id="MobiDB-lite"/>
    </source>
</evidence>
<evidence type="ECO:0000313" key="6">
    <source>
        <dbReference type="Proteomes" id="UP000002009"/>
    </source>
</evidence>
<dbReference type="EMBL" id="CP001574">
    <property type="protein sequence ID" value="ACO68304.1"/>
    <property type="molecule type" value="Genomic_DNA"/>
</dbReference>
<evidence type="ECO:0000256" key="3">
    <source>
        <dbReference type="SAM" id="Phobius"/>
    </source>
</evidence>
<keyword evidence="3" id="KW-0812">Transmembrane</keyword>
<reference evidence="5 6" key="1">
    <citation type="journal article" date="2009" name="Science">
        <title>Green evolution and dynamic adaptations revealed by genomes of the marine picoeukaryotes Micromonas.</title>
        <authorList>
            <person name="Worden A.Z."/>
            <person name="Lee J.H."/>
            <person name="Mock T."/>
            <person name="Rouze P."/>
            <person name="Simmons M.P."/>
            <person name="Aerts A.L."/>
            <person name="Allen A.E."/>
            <person name="Cuvelier M.L."/>
            <person name="Derelle E."/>
            <person name="Everett M.V."/>
            <person name="Foulon E."/>
            <person name="Grimwood J."/>
            <person name="Gundlach H."/>
            <person name="Henrissat B."/>
            <person name="Napoli C."/>
            <person name="McDonald S.M."/>
            <person name="Parker M.S."/>
            <person name="Rombauts S."/>
            <person name="Salamov A."/>
            <person name="Von Dassow P."/>
            <person name="Badger J.H."/>
            <person name="Coutinho P.M."/>
            <person name="Demir E."/>
            <person name="Dubchak I."/>
            <person name="Gentemann C."/>
            <person name="Eikrem W."/>
            <person name="Gready J.E."/>
            <person name="John U."/>
            <person name="Lanier W."/>
            <person name="Lindquist E.A."/>
            <person name="Lucas S."/>
            <person name="Mayer K.F."/>
            <person name="Moreau H."/>
            <person name="Not F."/>
            <person name="Otillar R."/>
            <person name="Panaud O."/>
            <person name="Pangilinan J."/>
            <person name="Paulsen I."/>
            <person name="Piegu B."/>
            <person name="Poliakov A."/>
            <person name="Robbens S."/>
            <person name="Schmutz J."/>
            <person name="Toulza E."/>
            <person name="Wyss T."/>
            <person name="Zelensky A."/>
            <person name="Zhou K."/>
            <person name="Armbrust E.V."/>
            <person name="Bhattacharya D."/>
            <person name="Goodenough U.W."/>
            <person name="Van de Peer Y."/>
            <person name="Grigoriev I.V."/>
        </authorList>
    </citation>
    <scope>NUCLEOTIDE SEQUENCE [LARGE SCALE GENOMIC DNA]</scope>
    <source>
        <strain evidence="6">RCC299 / NOUM17</strain>
    </source>
</reference>
<feature type="compositionally biased region" description="Acidic residues" evidence="2">
    <location>
        <begin position="188"/>
        <end position="201"/>
    </location>
</feature>
<dbReference type="Pfam" id="PF03629">
    <property type="entry name" value="SASA"/>
    <property type="match status" value="1"/>
</dbReference>
<dbReference type="PANTHER" id="PTHR22901:SF0">
    <property type="entry name" value="SIALATE O-ACETYLESTERASE"/>
    <property type="match status" value="1"/>
</dbReference>
<keyword evidence="3" id="KW-0472">Membrane</keyword>
<feature type="region of interest" description="Disordered" evidence="2">
    <location>
        <begin position="647"/>
        <end position="696"/>
    </location>
</feature>
<keyword evidence="3" id="KW-1133">Transmembrane helix</keyword>
<evidence type="ECO:0000313" key="5">
    <source>
        <dbReference type="EMBL" id="ACO68304.1"/>
    </source>
</evidence>
<dbReference type="GO" id="GO:0005975">
    <property type="term" value="P:carbohydrate metabolic process"/>
    <property type="evidence" value="ECO:0007669"/>
    <property type="project" value="TreeGrafter"/>
</dbReference>
<sequence>MERYGAVAPRAAAAAAAGAADDADTIPLLHGDVSIAAKRPRGAGGRAWALGVTVACWLGVLGTLQMFAHPTPAPAAILLRSAASKLGGAAAAEAHSAERDRDVISGDRVPREGGGGGGAASAGAASAGALSVPLVIGHNAVFQRAPESAAVWGWAPPGAAVTVQVVDPGHQGDGAHLGRDGAKKDADRDEAEEDEDEDEDEDHRPDRSRNPTESAASSDEPGKTRGAPTSQTHRHEGSHPSDWVLHLGGSTRAMATAVADSTGAWTVRLPPVPASTGLELVISAPGAAPLVRHNVAFGEVWLCSGQSNMQLAMAGAFDADADIADSGNYPLMRFATLKMQAYTVPVNDVPPYITVEPYKDTIWATSSPEAFYPQKSVAAQADPTLPYGGGSPAMGGWFSAVCYTFGRRLYRHFDGTVPIGLVDASWGGKTIEAFAPPSAINADGSVRDASCGTGGTASTATADAGHSDGIDQELNHRSDLDLDLSVRNNDVEVPTGDDKWEKWPDHWRMKGTPTVVANYGAGTVVDDDDDAGPIGVESSEEEAEEAEEADRDPSGWSRSGSKRSSNPKSSKSHRKSVRESRLSKAEVEKMTSADYVAKGTETPRRKTLLKLLSSLWESADSETRERFMEKLTEGEIGVVNATVDVAGVPAEMDADDDVSVASPPPPGSPPTPVASPPPPGSPPTPVASPPPPGSDVSAVAVSAVNVSAVAVSAVNVSAVADPTAADVSAAVNVSTAVNVSGAVNATAAVETGDSDEEAEVGHRERSNAMAKAVRSSPIKPEGAVQQPAKGAAAQKVQQPAKGAAAQKVQQPAKGAAQDPAKTAVQEPAAAQKTGQQQQPAQQQQQQQPSPAKKQPPDNDMDDISAKLDAIEKMLNDELAERNAFASVPLVNMDDDDDDDAALGLSRRRLLEEIVAEIEASEAVTSAGPVVSGGAAENDPFKAAMSANDAKGSLGGNDPDPYLTQGPSTIWNGMIYPIRKFRFAGVAWYQGESNFADPLKYSCLFPATITAWRAGFENPSMSWAFVQLHAYNLHDWSEFRNAQALAIRKLPGVVMASAIDLGDPTSPLDPIHPRYKQEVGRRLAQAAIASRYSDYGGVHYSGPRFRDVQPIAVAPEDNHGVKGLVLKFEDGNGGAAPGTTHVSAAAACSLTGSKKCCGESPFAVVDADTGQISRVPFWVDNAGDNGAGKVVLSIPGNVNSIKEVRYAWERFPQCLLYNGVGGYEAYTDAMPAAPWCFDVVTGAPCPVRNLPNPWAAGVRTTADMGFTTMLHKLPVRDLIQWGQKDFAEEYRPASAGGGAGAGEGADAGARVSADVGDAPASDVVDVGDAPASDDVDTNDAPASDDVDASDAPASDDVDASDADAPASYEDEIIMDTLGTPAYSLFTPGV</sequence>
<feature type="compositionally biased region" description="Basic and acidic residues" evidence="2">
    <location>
        <begin position="95"/>
        <end position="111"/>
    </location>
</feature>
<feature type="compositionally biased region" description="Acidic residues" evidence="2">
    <location>
        <begin position="538"/>
        <end position="550"/>
    </location>
</feature>
<name>C1FF58_MICCC</name>
<feature type="region of interest" description="Disordered" evidence="2">
    <location>
        <begin position="748"/>
        <end position="862"/>
    </location>
</feature>
<dbReference type="InParanoid" id="C1FF58"/>
<feature type="compositionally biased region" description="Pro residues" evidence="2">
    <location>
        <begin position="662"/>
        <end position="693"/>
    </location>
</feature>
<keyword evidence="6" id="KW-1185">Reference proteome</keyword>
<proteinExistence type="predicted"/>
<feature type="compositionally biased region" description="Gly residues" evidence="2">
    <location>
        <begin position="1294"/>
        <end position="1304"/>
    </location>
</feature>
<feature type="compositionally biased region" description="Basic and acidic residues" evidence="2">
    <location>
        <begin position="176"/>
        <end position="187"/>
    </location>
</feature>